<keyword evidence="11" id="KW-1015">Disulfide bond</keyword>
<keyword evidence="5 14" id="KW-0732">Signal</keyword>
<name>A0AAD1SWY8_PELCU</name>
<keyword evidence="3" id="KW-0399">Innate immunity</keyword>
<sequence>MWTVLSAFCLIVFCKAENACPEVTVSGLGDVDKMTILRGCVNINGNPGQKGESGPPGEKGEIGSRGLPGKAGPPGQKGKSLGEKGDANTQNQLYAPRNCKELLDQGTILSGWYNIYPDGIQPLTVLCDMDTDGGGWIVFQRRWDGTVDFFRGWESYKKGFGSQLTEFWLGNDILHRLTSTGSFVLRVDLTDFDNKHSYATYESFSISGELEKYKLSVGSYSGGTAGDSLGYHNNRAFMTRDRDMDVNGANCATSFKGAWWYGGCHNSNLNGLYLRGTHTSYADGVIWETGKGDYYSYKISEMKFRPVTAV</sequence>
<evidence type="ECO:0000259" key="15">
    <source>
        <dbReference type="PROSITE" id="PS51406"/>
    </source>
</evidence>
<dbReference type="Proteomes" id="UP001295444">
    <property type="component" value="Chromosome 08"/>
</dbReference>
<dbReference type="PROSITE" id="PS51406">
    <property type="entry name" value="FIBRINOGEN_C_2"/>
    <property type="match status" value="1"/>
</dbReference>
<proteinExistence type="predicted"/>
<keyword evidence="12" id="KW-0325">Glycoprotein</keyword>
<evidence type="ECO:0000256" key="12">
    <source>
        <dbReference type="ARBA" id="ARBA00023180"/>
    </source>
</evidence>
<dbReference type="GO" id="GO:0003823">
    <property type="term" value="F:antigen binding"/>
    <property type="evidence" value="ECO:0007669"/>
    <property type="project" value="TreeGrafter"/>
</dbReference>
<dbReference type="InterPro" id="IPR008160">
    <property type="entry name" value="Collagen"/>
</dbReference>
<evidence type="ECO:0000256" key="14">
    <source>
        <dbReference type="SAM" id="SignalP"/>
    </source>
</evidence>
<keyword evidence="4" id="KW-0479">Metal-binding</keyword>
<dbReference type="Gene3D" id="3.90.215.10">
    <property type="entry name" value="Gamma Fibrinogen, chain A, domain 1"/>
    <property type="match status" value="1"/>
</dbReference>
<feature type="compositionally biased region" description="Low complexity" evidence="13">
    <location>
        <begin position="67"/>
        <end position="79"/>
    </location>
</feature>
<dbReference type="InterPro" id="IPR020837">
    <property type="entry name" value="Fibrinogen_CS"/>
</dbReference>
<dbReference type="InterPro" id="IPR036056">
    <property type="entry name" value="Fibrinogen-like_C"/>
</dbReference>
<evidence type="ECO:0000256" key="2">
    <source>
        <dbReference type="ARBA" id="ARBA00022525"/>
    </source>
</evidence>
<keyword evidence="9" id="KW-0391">Immunity</keyword>
<dbReference type="PROSITE" id="PS00514">
    <property type="entry name" value="FIBRINOGEN_C_1"/>
    <property type="match status" value="1"/>
</dbReference>
<keyword evidence="8" id="KW-0106">Calcium</keyword>
<dbReference type="GO" id="GO:0005581">
    <property type="term" value="C:collagen trimer"/>
    <property type="evidence" value="ECO:0007669"/>
    <property type="project" value="UniProtKB-KW"/>
</dbReference>
<dbReference type="GO" id="GO:0001867">
    <property type="term" value="P:complement activation, lectin pathway"/>
    <property type="evidence" value="ECO:0007669"/>
    <property type="project" value="TreeGrafter"/>
</dbReference>
<evidence type="ECO:0000256" key="4">
    <source>
        <dbReference type="ARBA" id="ARBA00022723"/>
    </source>
</evidence>
<dbReference type="InterPro" id="IPR014716">
    <property type="entry name" value="Fibrinogen_a/b/g_C_1"/>
</dbReference>
<feature type="compositionally biased region" description="Low complexity" evidence="13">
    <location>
        <begin position="47"/>
        <end position="56"/>
    </location>
</feature>
<feature type="signal peptide" evidence="14">
    <location>
        <begin position="1"/>
        <end position="16"/>
    </location>
</feature>
<dbReference type="GO" id="GO:0046872">
    <property type="term" value="F:metal ion binding"/>
    <property type="evidence" value="ECO:0007669"/>
    <property type="project" value="UniProtKB-KW"/>
</dbReference>
<dbReference type="GO" id="GO:0005615">
    <property type="term" value="C:extracellular space"/>
    <property type="evidence" value="ECO:0007669"/>
    <property type="project" value="TreeGrafter"/>
</dbReference>
<dbReference type="GO" id="GO:0005102">
    <property type="term" value="F:signaling receptor binding"/>
    <property type="evidence" value="ECO:0007669"/>
    <property type="project" value="TreeGrafter"/>
</dbReference>
<evidence type="ECO:0000256" key="5">
    <source>
        <dbReference type="ARBA" id="ARBA00022729"/>
    </source>
</evidence>
<keyword evidence="10" id="KW-0176">Collagen</keyword>
<organism evidence="16 17">
    <name type="scientific">Pelobates cultripes</name>
    <name type="common">Western spadefoot toad</name>
    <dbReference type="NCBI Taxonomy" id="61616"/>
    <lineage>
        <taxon>Eukaryota</taxon>
        <taxon>Metazoa</taxon>
        <taxon>Chordata</taxon>
        <taxon>Craniata</taxon>
        <taxon>Vertebrata</taxon>
        <taxon>Euteleostomi</taxon>
        <taxon>Amphibia</taxon>
        <taxon>Batrachia</taxon>
        <taxon>Anura</taxon>
        <taxon>Pelobatoidea</taxon>
        <taxon>Pelobatidae</taxon>
        <taxon>Pelobates</taxon>
    </lineage>
</organism>
<evidence type="ECO:0000313" key="17">
    <source>
        <dbReference type="Proteomes" id="UP001295444"/>
    </source>
</evidence>
<dbReference type="PANTHER" id="PTHR19143">
    <property type="entry name" value="FIBRINOGEN/TENASCIN/ANGIOPOEITIN"/>
    <property type="match status" value="1"/>
</dbReference>
<gene>
    <name evidence="16" type="ORF">PECUL_23A058499</name>
</gene>
<evidence type="ECO:0000256" key="7">
    <source>
        <dbReference type="ARBA" id="ARBA00022737"/>
    </source>
</evidence>
<dbReference type="InterPro" id="IPR050373">
    <property type="entry name" value="Fibrinogen_C-term_domain"/>
</dbReference>
<evidence type="ECO:0000256" key="9">
    <source>
        <dbReference type="ARBA" id="ARBA00022859"/>
    </source>
</evidence>
<protein>
    <recommendedName>
        <fullName evidence="15">Fibrinogen C-terminal domain-containing protein</fullName>
    </recommendedName>
</protein>
<dbReference type="GO" id="GO:0030246">
    <property type="term" value="F:carbohydrate binding"/>
    <property type="evidence" value="ECO:0007669"/>
    <property type="project" value="UniProtKB-KW"/>
</dbReference>
<dbReference type="SMART" id="SM00186">
    <property type="entry name" value="FBG"/>
    <property type="match status" value="1"/>
</dbReference>
<dbReference type="AlphaFoldDB" id="A0AAD1SWY8"/>
<feature type="chain" id="PRO_5041982779" description="Fibrinogen C-terminal domain-containing protein" evidence="14">
    <location>
        <begin position="17"/>
        <end position="310"/>
    </location>
</feature>
<keyword evidence="7" id="KW-0677">Repeat</keyword>
<evidence type="ECO:0000256" key="8">
    <source>
        <dbReference type="ARBA" id="ARBA00022837"/>
    </source>
</evidence>
<reference evidence="16" key="1">
    <citation type="submission" date="2022-03" db="EMBL/GenBank/DDBJ databases">
        <authorList>
            <person name="Alioto T."/>
            <person name="Alioto T."/>
            <person name="Gomez Garrido J."/>
        </authorList>
    </citation>
    <scope>NUCLEOTIDE SEQUENCE</scope>
</reference>
<dbReference type="PANTHER" id="PTHR19143:SF433">
    <property type="entry name" value="FICOLIN-2"/>
    <property type="match status" value="1"/>
</dbReference>
<evidence type="ECO:0000256" key="1">
    <source>
        <dbReference type="ARBA" id="ARBA00004613"/>
    </source>
</evidence>
<dbReference type="Pfam" id="PF01391">
    <property type="entry name" value="Collagen"/>
    <property type="match status" value="1"/>
</dbReference>
<keyword evidence="2" id="KW-0964">Secreted</keyword>
<evidence type="ECO:0000256" key="13">
    <source>
        <dbReference type="SAM" id="MobiDB-lite"/>
    </source>
</evidence>
<dbReference type="CDD" id="cd00087">
    <property type="entry name" value="FReD"/>
    <property type="match status" value="1"/>
</dbReference>
<keyword evidence="17" id="KW-1185">Reference proteome</keyword>
<dbReference type="Pfam" id="PF00147">
    <property type="entry name" value="Fibrinogen_C"/>
    <property type="match status" value="1"/>
</dbReference>
<comment type="subcellular location">
    <subcellularLocation>
        <location evidence="1">Secreted</location>
    </subcellularLocation>
</comment>
<evidence type="ECO:0000256" key="3">
    <source>
        <dbReference type="ARBA" id="ARBA00022588"/>
    </source>
</evidence>
<dbReference type="InterPro" id="IPR002181">
    <property type="entry name" value="Fibrinogen_a/b/g_C_dom"/>
</dbReference>
<keyword evidence="6" id="KW-0430">Lectin</keyword>
<evidence type="ECO:0000256" key="6">
    <source>
        <dbReference type="ARBA" id="ARBA00022734"/>
    </source>
</evidence>
<evidence type="ECO:0000313" key="16">
    <source>
        <dbReference type="EMBL" id="CAH2313035.1"/>
    </source>
</evidence>
<dbReference type="GO" id="GO:0097367">
    <property type="term" value="F:carbohydrate derivative binding"/>
    <property type="evidence" value="ECO:0007669"/>
    <property type="project" value="TreeGrafter"/>
</dbReference>
<feature type="domain" description="Fibrinogen C-terminal" evidence="15">
    <location>
        <begin position="90"/>
        <end position="308"/>
    </location>
</feature>
<accession>A0AAD1SWY8</accession>
<evidence type="ECO:0000256" key="11">
    <source>
        <dbReference type="ARBA" id="ARBA00023157"/>
    </source>
</evidence>
<dbReference type="FunFam" id="3.90.215.10:FF:000001">
    <property type="entry name" value="Tenascin isoform 1"/>
    <property type="match status" value="1"/>
</dbReference>
<dbReference type="EMBL" id="OW240919">
    <property type="protein sequence ID" value="CAH2313035.1"/>
    <property type="molecule type" value="Genomic_DNA"/>
</dbReference>
<dbReference type="SUPFAM" id="SSF56496">
    <property type="entry name" value="Fibrinogen C-terminal domain-like"/>
    <property type="match status" value="1"/>
</dbReference>
<evidence type="ECO:0000256" key="10">
    <source>
        <dbReference type="ARBA" id="ARBA00023119"/>
    </source>
</evidence>
<dbReference type="NCBIfam" id="NF040941">
    <property type="entry name" value="GGGWT_bact"/>
    <property type="match status" value="1"/>
</dbReference>
<feature type="region of interest" description="Disordered" evidence="13">
    <location>
        <begin position="45"/>
        <end position="87"/>
    </location>
</feature>